<comment type="similarity">
    <text evidence="2">Belongs to the VPS52 family.</text>
</comment>
<dbReference type="AlphaFoldDB" id="R7YPV5"/>
<dbReference type="GO" id="GO:0019905">
    <property type="term" value="F:syntaxin binding"/>
    <property type="evidence" value="ECO:0007669"/>
    <property type="project" value="TreeGrafter"/>
</dbReference>
<proteinExistence type="inferred from homology"/>
<keyword evidence="10" id="KW-1185">Reference proteome</keyword>
<feature type="compositionally biased region" description="Low complexity" evidence="6">
    <location>
        <begin position="570"/>
        <end position="589"/>
    </location>
</feature>
<evidence type="ECO:0000256" key="3">
    <source>
        <dbReference type="ARBA" id="ARBA00022448"/>
    </source>
</evidence>
<keyword evidence="5" id="KW-0333">Golgi apparatus</keyword>
<dbReference type="Pfam" id="PF04129">
    <property type="entry name" value="Vps52_CC"/>
    <property type="match status" value="1"/>
</dbReference>
<dbReference type="RefSeq" id="XP_007778993.1">
    <property type="nucleotide sequence ID" value="XM_007780803.1"/>
</dbReference>
<evidence type="ECO:0000256" key="5">
    <source>
        <dbReference type="ARBA" id="ARBA00023034"/>
    </source>
</evidence>
<feature type="region of interest" description="Disordered" evidence="6">
    <location>
        <begin position="565"/>
        <end position="589"/>
    </location>
</feature>
<dbReference type="InterPro" id="IPR048361">
    <property type="entry name" value="Vps52_C"/>
</dbReference>
<organism evidence="9 10">
    <name type="scientific">Coniosporium apollinis (strain CBS 100218)</name>
    <name type="common">Rock-inhabiting black yeast</name>
    <dbReference type="NCBI Taxonomy" id="1168221"/>
    <lineage>
        <taxon>Eukaryota</taxon>
        <taxon>Fungi</taxon>
        <taxon>Dikarya</taxon>
        <taxon>Ascomycota</taxon>
        <taxon>Pezizomycotina</taxon>
        <taxon>Dothideomycetes</taxon>
        <taxon>Dothideomycetes incertae sedis</taxon>
        <taxon>Coniosporium</taxon>
    </lineage>
</organism>
<keyword evidence="4" id="KW-0653">Protein transport</keyword>
<dbReference type="PANTHER" id="PTHR14190">
    <property type="entry name" value="SUPPRESSOR OF ACTIN MUTATIONS 2/VACUOLAR PROTEIN SORTING 52"/>
    <property type="match status" value="1"/>
</dbReference>
<evidence type="ECO:0000313" key="9">
    <source>
        <dbReference type="EMBL" id="EON63676.1"/>
    </source>
</evidence>
<comment type="subcellular location">
    <subcellularLocation>
        <location evidence="1">Golgi apparatus</location>
        <location evidence="1">trans-Golgi network</location>
    </subcellularLocation>
</comment>
<dbReference type="EMBL" id="JH767564">
    <property type="protein sequence ID" value="EON63676.1"/>
    <property type="molecule type" value="Genomic_DNA"/>
</dbReference>
<reference evidence="10" key="1">
    <citation type="submission" date="2012-06" db="EMBL/GenBank/DDBJ databases">
        <title>The genome sequence of Coniosporium apollinis CBS 100218.</title>
        <authorList>
            <consortium name="The Broad Institute Genome Sequencing Platform"/>
            <person name="Cuomo C."/>
            <person name="Gorbushina A."/>
            <person name="Noack S."/>
            <person name="Walker B."/>
            <person name="Young S.K."/>
            <person name="Zeng Q."/>
            <person name="Gargeya S."/>
            <person name="Fitzgerald M."/>
            <person name="Haas B."/>
            <person name="Abouelleil A."/>
            <person name="Alvarado L."/>
            <person name="Arachchi H.M."/>
            <person name="Berlin A.M."/>
            <person name="Chapman S.B."/>
            <person name="Goldberg J."/>
            <person name="Griggs A."/>
            <person name="Gujja S."/>
            <person name="Hansen M."/>
            <person name="Howarth C."/>
            <person name="Imamovic A."/>
            <person name="Larimer J."/>
            <person name="McCowan C."/>
            <person name="Montmayeur A."/>
            <person name="Murphy C."/>
            <person name="Neiman D."/>
            <person name="Pearson M."/>
            <person name="Priest M."/>
            <person name="Roberts A."/>
            <person name="Saif S."/>
            <person name="Shea T."/>
            <person name="Sisk P."/>
            <person name="Sykes S."/>
            <person name="Wortman J."/>
            <person name="Nusbaum C."/>
            <person name="Birren B."/>
        </authorList>
    </citation>
    <scope>NUCLEOTIDE SEQUENCE [LARGE SCALE GENOMIC DNA]</scope>
    <source>
        <strain evidence="10">CBS 100218</strain>
    </source>
</reference>
<dbReference type="HOGENOM" id="CLU_010797_1_0_1"/>
<dbReference type="STRING" id="1168221.R7YPV5"/>
<evidence type="ECO:0000313" key="10">
    <source>
        <dbReference type="Proteomes" id="UP000016924"/>
    </source>
</evidence>
<dbReference type="InterPro" id="IPR007258">
    <property type="entry name" value="Vps52"/>
</dbReference>
<evidence type="ECO:0000256" key="1">
    <source>
        <dbReference type="ARBA" id="ARBA00004601"/>
    </source>
</evidence>
<evidence type="ECO:0000259" key="8">
    <source>
        <dbReference type="Pfam" id="PF20655"/>
    </source>
</evidence>
<keyword evidence="3" id="KW-0813">Transport</keyword>
<evidence type="ECO:0008006" key="11">
    <source>
        <dbReference type="Google" id="ProtNLM"/>
    </source>
</evidence>
<protein>
    <recommendedName>
        <fullName evidence="11">Vps52/Sac2 family protein</fullName>
    </recommendedName>
</protein>
<evidence type="ECO:0000256" key="6">
    <source>
        <dbReference type="SAM" id="MobiDB-lite"/>
    </source>
</evidence>
<evidence type="ECO:0000259" key="7">
    <source>
        <dbReference type="Pfam" id="PF04129"/>
    </source>
</evidence>
<feature type="domain" description="Vps52 C-terminal" evidence="8">
    <location>
        <begin position="354"/>
        <end position="679"/>
    </location>
</feature>
<dbReference type="GO" id="GO:0000938">
    <property type="term" value="C:GARP complex"/>
    <property type="evidence" value="ECO:0007669"/>
    <property type="project" value="TreeGrafter"/>
</dbReference>
<dbReference type="OMA" id="IHVVMVE"/>
<dbReference type="eggNOG" id="KOG1961">
    <property type="taxonomic scope" value="Eukaryota"/>
</dbReference>
<dbReference type="Proteomes" id="UP000016924">
    <property type="component" value="Unassembled WGS sequence"/>
</dbReference>
<evidence type="ECO:0000256" key="2">
    <source>
        <dbReference type="ARBA" id="ARBA00008180"/>
    </source>
</evidence>
<dbReference type="GO" id="GO:0015031">
    <property type="term" value="P:protein transport"/>
    <property type="evidence" value="ECO:0007669"/>
    <property type="project" value="UniProtKB-KW"/>
</dbReference>
<feature type="domain" description="Vps52 coiled-coil" evidence="7">
    <location>
        <begin position="165"/>
        <end position="337"/>
    </location>
</feature>
<evidence type="ECO:0000256" key="4">
    <source>
        <dbReference type="ARBA" id="ARBA00022927"/>
    </source>
</evidence>
<sequence length="682" mass="75770">MWLDRFSAHSTPSATPPPQGRSYSPAPRRPYLTPGAALPRSGTNPRSASLLSLASSASSTTDLITARIPNGSALRNQVYAAPPDDVPDPVQVLESIIGVPLKKKELEPGDEDGELSIIRPPGLVEDVDFDGLSLEAFLEADGGDLRTRHPTNTHIHSAQSIDEYDKEKDKFEDLHRSILACDEVLKSVETYLTGFQSDLGAVSAEIETLQSRSTSLNTKLENRRVVEKLLGPALEEFSISPAVVQKIAEGPIDEGWIEALAELEKRSKAIKAKSQEQRKIKAVEDLKPLLDDLTNKAVERIRDYLVAQIKAIRSPSINAQTIQQEAFAKYKELFAFLAKHQSQLAEEIIQAYINTMRWYYLHNFTRYRDALSKLKLHVIDKHDVLAHDDSNVKRGGSTILGSNRVPVAPHDAFSIGRRLDILKNPSKGALTSYVAEEDKSTHYLETPFRAFNLALIDNASFEYTFLNNFLSPSQSFHAISRNFYSIFSPTFSLAESLTRSLIDTTVDALGILLCVRLNQHFAFELQRRKVPAVEGYINATNMLLWPRFQIVMDLHCDSLRRATSSLPGRPAASSILTSSPASSQSTAPHPLTQRFANFMHGILALSSEAGDDEPVSNSLGRLRAEFEAYLTKLSKGIGDQRKRERFLENNYSLVATIVADADGKLAEEMKRHFGQLKDAFKT</sequence>
<dbReference type="PANTHER" id="PTHR14190:SF7">
    <property type="entry name" value="VACUOLAR PROTEIN SORTING-ASSOCIATED PROTEIN 52 HOMOLOG"/>
    <property type="match status" value="1"/>
</dbReference>
<dbReference type="GO" id="GO:0032456">
    <property type="term" value="P:endocytic recycling"/>
    <property type="evidence" value="ECO:0007669"/>
    <property type="project" value="TreeGrafter"/>
</dbReference>
<accession>R7YPV5</accession>
<dbReference type="GO" id="GO:0005829">
    <property type="term" value="C:cytosol"/>
    <property type="evidence" value="ECO:0007669"/>
    <property type="project" value="GOC"/>
</dbReference>
<dbReference type="GeneID" id="19900215"/>
<dbReference type="OrthoDB" id="19482at2759"/>
<name>R7YPV5_CONA1</name>
<feature type="region of interest" description="Disordered" evidence="6">
    <location>
        <begin position="1"/>
        <end position="50"/>
    </location>
</feature>
<dbReference type="GO" id="GO:0006896">
    <property type="term" value="P:Golgi to vacuole transport"/>
    <property type="evidence" value="ECO:0007669"/>
    <property type="project" value="TreeGrafter"/>
</dbReference>
<dbReference type="Pfam" id="PF20655">
    <property type="entry name" value="Vps52_C"/>
    <property type="match status" value="1"/>
</dbReference>
<dbReference type="GO" id="GO:0042147">
    <property type="term" value="P:retrograde transport, endosome to Golgi"/>
    <property type="evidence" value="ECO:0007669"/>
    <property type="project" value="TreeGrafter"/>
</dbReference>
<gene>
    <name evidence="9" type="ORF">W97_02904</name>
</gene>
<dbReference type="InterPro" id="IPR048319">
    <property type="entry name" value="Vps52_CC"/>
</dbReference>